<sequence>MHKPLDVITIGEAMAMFVASETGDLADAGQFIKRAAGAELNVATGLARLGLQVSWVSRVGDDSFGRFILNTLRKENISTAGVTLDGRYATGFQLKSKAENGTDPIVEYFRKGSAGSHLSTDDFHAALFNEARHLHLSGVAAALSASSYALLEHAAQSMKAQGKTISFDPNLRPVLWKSEAEMVEKLNRLAFQADWVLPGLKEGFILTGENTPEGIADFYLQRGVKAVVIKTGADGAWFKTASGKQGAVAPVKVENVVDTVGAGDGFAVGVISALLEGKTMPEAVRRGNAIGALAIQVPGDSEGLPTRAELGAL</sequence>
<dbReference type="InterPro" id="IPR011611">
    <property type="entry name" value="PfkB_dom"/>
</dbReference>
<dbReference type="Pfam" id="PF00294">
    <property type="entry name" value="PfkB"/>
    <property type="match status" value="1"/>
</dbReference>
<gene>
    <name evidence="7" type="ORF">SAMN02927897_02302</name>
</gene>
<dbReference type="AlphaFoldDB" id="A0A1G4YB19"/>
<name>A0A1G4YB19_9ENTR</name>
<accession>A0A1G4YB19</accession>
<evidence type="ECO:0000256" key="3">
    <source>
        <dbReference type="ARBA" id="ARBA00022741"/>
    </source>
</evidence>
<evidence type="ECO:0000256" key="5">
    <source>
        <dbReference type="ARBA" id="ARBA00022840"/>
    </source>
</evidence>
<comment type="similarity">
    <text evidence="1">Belongs to the carbohydrate kinase PfkB family.</text>
</comment>
<dbReference type="InterPro" id="IPR002173">
    <property type="entry name" value="Carboh/pur_kinase_PfkB_CS"/>
</dbReference>
<dbReference type="GO" id="GO:0005524">
    <property type="term" value="F:ATP binding"/>
    <property type="evidence" value="ECO:0007669"/>
    <property type="project" value="UniProtKB-KW"/>
</dbReference>
<dbReference type="PANTHER" id="PTHR43085">
    <property type="entry name" value="HEXOKINASE FAMILY MEMBER"/>
    <property type="match status" value="1"/>
</dbReference>
<dbReference type="SUPFAM" id="SSF53613">
    <property type="entry name" value="Ribokinase-like"/>
    <property type="match status" value="1"/>
</dbReference>
<protein>
    <submittedName>
        <fullName evidence="7">2-dehydro-3-deoxygluconokinase</fullName>
    </submittedName>
</protein>
<evidence type="ECO:0000256" key="4">
    <source>
        <dbReference type="ARBA" id="ARBA00022777"/>
    </source>
</evidence>
<reference evidence="7 8" key="1">
    <citation type="submission" date="2016-10" db="EMBL/GenBank/DDBJ databases">
        <authorList>
            <person name="Varghese N."/>
            <person name="Submissions S."/>
        </authorList>
    </citation>
    <scope>NUCLEOTIDE SEQUENCE [LARGE SCALE GENOMIC DNA]</scope>
    <source>
        <strain evidence="7 8">CGMCC 1.12102</strain>
    </source>
</reference>
<feature type="domain" description="Carbohydrate kinase PfkB" evidence="6">
    <location>
        <begin position="6"/>
        <end position="307"/>
    </location>
</feature>
<dbReference type="RefSeq" id="WP_017458233.1">
    <property type="nucleotide sequence ID" value="NZ_FMUI01000006.1"/>
</dbReference>
<evidence type="ECO:0000256" key="2">
    <source>
        <dbReference type="ARBA" id="ARBA00022679"/>
    </source>
</evidence>
<dbReference type="GO" id="GO:0016301">
    <property type="term" value="F:kinase activity"/>
    <property type="evidence" value="ECO:0007669"/>
    <property type="project" value="UniProtKB-KW"/>
</dbReference>
<comment type="caution">
    <text evidence="7">The sequence shown here is derived from an EMBL/GenBank/DDBJ whole genome shotgun (WGS) entry which is preliminary data.</text>
</comment>
<evidence type="ECO:0000259" key="6">
    <source>
        <dbReference type="Pfam" id="PF00294"/>
    </source>
</evidence>
<evidence type="ECO:0000313" key="8">
    <source>
        <dbReference type="Proteomes" id="UP000183569"/>
    </source>
</evidence>
<evidence type="ECO:0000313" key="7">
    <source>
        <dbReference type="EMBL" id="SCX50676.1"/>
    </source>
</evidence>
<dbReference type="CDD" id="cd01166">
    <property type="entry name" value="KdgK"/>
    <property type="match status" value="1"/>
</dbReference>
<proteinExistence type="inferred from homology"/>
<dbReference type="Gene3D" id="3.40.1190.20">
    <property type="match status" value="1"/>
</dbReference>
<dbReference type="PROSITE" id="PS00584">
    <property type="entry name" value="PFKB_KINASES_2"/>
    <property type="match status" value="1"/>
</dbReference>
<keyword evidence="2" id="KW-0808">Transferase</keyword>
<dbReference type="InterPro" id="IPR050306">
    <property type="entry name" value="PfkB_Carbo_kinase"/>
</dbReference>
<dbReference type="Proteomes" id="UP000183569">
    <property type="component" value="Unassembled WGS sequence"/>
</dbReference>
<keyword evidence="4 7" id="KW-0418">Kinase</keyword>
<keyword evidence="5" id="KW-0067">ATP-binding</keyword>
<dbReference type="GeneID" id="23845806"/>
<evidence type="ECO:0000256" key="1">
    <source>
        <dbReference type="ARBA" id="ARBA00010688"/>
    </source>
</evidence>
<organism evidence="7 8">
    <name type="scientific">Kosakonia sacchari</name>
    <dbReference type="NCBI Taxonomy" id="1158459"/>
    <lineage>
        <taxon>Bacteria</taxon>
        <taxon>Pseudomonadati</taxon>
        <taxon>Pseudomonadota</taxon>
        <taxon>Gammaproteobacteria</taxon>
        <taxon>Enterobacterales</taxon>
        <taxon>Enterobacteriaceae</taxon>
        <taxon>Kosakonia</taxon>
    </lineage>
</organism>
<dbReference type="EMBL" id="FMUI01000006">
    <property type="protein sequence ID" value="SCX50676.1"/>
    <property type="molecule type" value="Genomic_DNA"/>
</dbReference>
<dbReference type="InterPro" id="IPR029056">
    <property type="entry name" value="Ribokinase-like"/>
</dbReference>
<dbReference type="PANTHER" id="PTHR43085:SF1">
    <property type="entry name" value="PSEUDOURIDINE KINASE-RELATED"/>
    <property type="match status" value="1"/>
</dbReference>
<keyword evidence="3" id="KW-0547">Nucleotide-binding</keyword>